<sequence length="92" mass="11027">MREAIFYHLVRRFSVCDIRRGDAMDARPPLILLSRKLPDKKIKNPNYKGKWKTPWIDNPALPGIIGALLLHCRLKKMPLRRQRKQEELRKRR</sequence>
<protein>
    <submittedName>
        <fullName evidence="1">Calreticulin-3</fullName>
    </submittedName>
</protein>
<gene>
    <name evidence="1" type="ORF">LOK49_LG07G01890</name>
</gene>
<evidence type="ECO:0000313" key="2">
    <source>
        <dbReference type="Proteomes" id="UP001060215"/>
    </source>
</evidence>
<dbReference type="Proteomes" id="UP001060215">
    <property type="component" value="Chromosome 7"/>
</dbReference>
<comment type="caution">
    <text evidence="1">The sequence shown here is derived from an EMBL/GenBank/DDBJ whole genome shotgun (WGS) entry which is preliminary data.</text>
</comment>
<reference evidence="1 2" key="1">
    <citation type="journal article" date="2022" name="Plant J.">
        <title>Chromosome-level genome of Camellia lanceoleosa provides a valuable resource for understanding genome evolution and self-incompatibility.</title>
        <authorList>
            <person name="Gong W."/>
            <person name="Xiao S."/>
            <person name="Wang L."/>
            <person name="Liao Z."/>
            <person name="Chang Y."/>
            <person name="Mo W."/>
            <person name="Hu G."/>
            <person name="Li W."/>
            <person name="Zhao G."/>
            <person name="Zhu H."/>
            <person name="Hu X."/>
            <person name="Ji K."/>
            <person name="Xiang X."/>
            <person name="Song Q."/>
            <person name="Yuan D."/>
            <person name="Jin S."/>
            <person name="Zhang L."/>
        </authorList>
    </citation>
    <scope>NUCLEOTIDE SEQUENCE [LARGE SCALE GENOMIC DNA]</scope>
    <source>
        <strain evidence="1">SQ_2022a</strain>
    </source>
</reference>
<organism evidence="1 2">
    <name type="scientific">Camellia lanceoleosa</name>
    <dbReference type="NCBI Taxonomy" id="1840588"/>
    <lineage>
        <taxon>Eukaryota</taxon>
        <taxon>Viridiplantae</taxon>
        <taxon>Streptophyta</taxon>
        <taxon>Embryophyta</taxon>
        <taxon>Tracheophyta</taxon>
        <taxon>Spermatophyta</taxon>
        <taxon>Magnoliopsida</taxon>
        <taxon>eudicotyledons</taxon>
        <taxon>Gunneridae</taxon>
        <taxon>Pentapetalae</taxon>
        <taxon>asterids</taxon>
        <taxon>Ericales</taxon>
        <taxon>Theaceae</taxon>
        <taxon>Camellia</taxon>
    </lineage>
</organism>
<accession>A0ACC0H4Y7</accession>
<evidence type="ECO:0000313" key="1">
    <source>
        <dbReference type="EMBL" id="KAI8008215.1"/>
    </source>
</evidence>
<dbReference type="EMBL" id="CM045764">
    <property type="protein sequence ID" value="KAI8008215.1"/>
    <property type="molecule type" value="Genomic_DNA"/>
</dbReference>
<proteinExistence type="predicted"/>
<name>A0ACC0H4Y7_9ERIC</name>
<keyword evidence="2" id="KW-1185">Reference proteome</keyword>